<feature type="region of interest" description="Disordered" evidence="1">
    <location>
        <begin position="66"/>
        <end position="87"/>
    </location>
</feature>
<dbReference type="EMBL" id="BAABAF010000025">
    <property type="protein sequence ID" value="GAA3778362.1"/>
    <property type="molecule type" value="Genomic_DNA"/>
</dbReference>
<dbReference type="Proteomes" id="UP001500540">
    <property type="component" value="Unassembled WGS sequence"/>
</dbReference>
<name>A0ABP7H2X2_9MICO</name>
<proteinExistence type="predicted"/>
<protein>
    <submittedName>
        <fullName evidence="2">Uncharacterized protein</fullName>
    </submittedName>
</protein>
<organism evidence="2 3">
    <name type="scientific">Microbacterium kribbense</name>
    <dbReference type="NCBI Taxonomy" id="433645"/>
    <lineage>
        <taxon>Bacteria</taxon>
        <taxon>Bacillati</taxon>
        <taxon>Actinomycetota</taxon>
        <taxon>Actinomycetes</taxon>
        <taxon>Micrococcales</taxon>
        <taxon>Microbacteriaceae</taxon>
        <taxon>Microbacterium</taxon>
    </lineage>
</organism>
<feature type="region of interest" description="Disordered" evidence="1">
    <location>
        <begin position="1"/>
        <end position="23"/>
    </location>
</feature>
<evidence type="ECO:0000313" key="3">
    <source>
        <dbReference type="Proteomes" id="UP001500540"/>
    </source>
</evidence>
<comment type="caution">
    <text evidence="2">The sequence shown here is derived from an EMBL/GenBank/DDBJ whole genome shotgun (WGS) entry which is preliminary data.</text>
</comment>
<sequence>MAHHVNDVTLSTENYTTPGDVTRPPCAGRALFLPHGAAEQEPHGCCGARQTVGLVSGWDPTASTCTPAIRGPYTAGPQAHPRVGTRA</sequence>
<feature type="compositionally biased region" description="Polar residues" evidence="1">
    <location>
        <begin position="8"/>
        <end position="19"/>
    </location>
</feature>
<keyword evidence="3" id="KW-1185">Reference proteome</keyword>
<gene>
    <name evidence="2" type="ORF">GCM10022240_31780</name>
</gene>
<evidence type="ECO:0000256" key="1">
    <source>
        <dbReference type="SAM" id="MobiDB-lite"/>
    </source>
</evidence>
<evidence type="ECO:0000313" key="2">
    <source>
        <dbReference type="EMBL" id="GAA3778362.1"/>
    </source>
</evidence>
<reference evidence="3" key="1">
    <citation type="journal article" date="2019" name="Int. J. Syst. Evol. Microbiol.">
        <title>The Global Catalogue of Microorganisms (GCM) 10K type strain sequencing project: providing services to taxonomists for standard genome sequencing and annotation.</title>
        <authorList>
            <consortium name="The Broad Institute Genomics Platform"/>
            <consortium name="The Broad Institute Genome Sequencing Center for Infectious Disease"/>
            <person name="Wu L."/>
            <person name="Ma J."/>
        </authorList>
    </citation>
    <scope>NUCLEOTIDE SEQUENCE [LARGE SCALE GENOMIC DNA]</scope>
    <source>
        <strain evidence="3">JCM 16950</strain>
    </source>
</reference>
<accession>A0ABP7H2X2</accession>